<dbReference type="AlphaFoldDB" id="A0A2I8EZ27"/>
<organism evidence="2 3">
    <name type="scientific">Paraburkholderia terrae</name>
    <dbReference type="NCBI Taxonomy" id="311230"/>
    <lineage>
        <taxon>Bacteria</taxon>
        <taxon>Pseudomonadati</taxon>
        <taxon>Pseudomonadota</taxon>
        <taxon>Betaproteobacteria</taxon>
        <taxon>Burkholderiales</taxon>
        <taxon>Burkholderiaceae</taxon>
        <taxon>Paraburkholderia</taxon>
    </lineage>
</organism>
<dbReference type="KEGG" id="pter:C2L65_35210"/>
<feature type="transmembrane region" description="Helical" evidence="1">
    <location>
        <begin position="168"/>
        <end position="188"/>
    </location>
</feature>
<evidence type="ECO:0000313" key="3">
    <source>
        <dbReference type="Proteomes" id="UP000243502"/>
    </source>
</evidence>
<evidence type="ECO:0000256" key="1">
    <source>
        <dbReference type="SAM" id="Phobius"/>
    </source>
</evidence>
<dbReference type="EMBL" id="CP026113">
    <property type="protein sequence ID" value="AUT64873.1"/>
    <property type="molecule type" value="Genomic_DNA"/>
</dbReference>
<name>A0A2I8EZ27_9BURK</name>
<keyword evidence="1" id="KW-1133">Transmembrane helix</keyword>
<dbReference type="Proteomes" id="UP000243502">
    <property type="component" value="Chromosome 3"/>
</dbReference>
<keyword evidence="1" id="KW-0812">Transmembrane</keyword>
<feature type="transmembrane region" description="Helical" evidence="1">
    <location>
        <begin position="21"/>
        <end position="51"/>
    </location>
</feature>
<keyword evidence="1" id="KW-0472">Membrane</keyword>
<accession>A0A2I8EZ27</accession>
<protein>
    <submittedName>
        <fullName evidence="2">Uncharacterized protein</fullName>
    </submittedName>
</protein>
<sequence length="303" mass="34199">MSIANRQNESNMIRLQRARRVLLGQVKVCQGAMVSLTLLLPIASALCAAFFPKFRPAVAVVALALSVIDVCMFDRWVKQRLKDGARMQEEFDCYVFRLPWNKVFSGSKVDPEDIGKYARVELAEKTEETFHDWYAPSADRLPLFAGRVACQRSNVRFDVSQRKTYCSLLKGAAVFVIIAVVLSELYFGVAFSDWVMTSLVPATPMVIWLLREYNRQADSIATVERLKGEADKLWADMVRASDGSPFEAKSRELQDAIFNHRASSPLVFDWLYSRLRGGLEADMKDGMQAWVDEYEAAKAAQTA</sequence>
<feature type="transmembrane region" description="Helical" evidence="1">
    <location>
        <begin position="194"/>
        <end position="210"/>
    </location>
</feature>
<dbReference type="InterPro" id="IPR049920">
    <property type="entry name" value="IK1_05631-like"/>
</dbReference>
<feature type="transmembrane region" description="Helical" evidence="1">
    <location>
        <begin position="57"/>
        <end position="77"/>
    </location>
</feature>
<gene>
    <name evidence="2" type="ORF">C2L65_35210</name>
</gene>
<proteinExistence type="predicted"/>
<reference evidence="2 3" key="1">
    <citation type="submission" date="2018-01" db="EMBL/GenBank/DDBJ databases">
        <title>Species boundaries and ecological features among Paraburkholderia terrae DSMZ17804T, P. hospita DSMZ17164T and P. caribensis DSMZ13236T.</title>
        <authorList>
            <person name="Pratama A.A."/>
        </authorList>
    </citation>
    <scope>NUCLEOTIDE SEQUENCE [LARGE SCALE GENOMIC DNA]</scope>
    <source>
        <strain evidence="2 3">DSM 17804</strain>
    </source>
</reference>
<dbReference type="RefSeq" id="WP_042309761.1">
    <property type="nucleotide sequence ID" value="NZ_CP026113.1"/>
</dbReference>
<evidence type="ECO:0000313" key="2">
    <source>
        <dbReference type="EMBL" id="AUT64873.1"/>
    </source>
</evidence>
<dbReference type="OrthoDB" id="2943409at2"/>
<dbReference type="Pfam" id="PF18159">
    <property type="entry name" value="S_4TM"/>
    <property type="match status" value="1"/>
</dbReference>